<evidence type="ECO:0000313" key="8">
    <source>
        <dbReference type="EMBL" id="EFN71346.1"/>
    </source>
</evidence>
<keyword evidence="5" id="KW-0325">Glycoprotein</keyword>
<keyword evidence="2 6" id="KW-0732">Signal</keyword>
<dbReference type="EMBL" id="GL436921">
    <property type="protein sequence ID" value="EFN71346.1"/>
    <property type="molecule type" value="Genomic_DNA"/>
</dbReference>
<evidence type="ECO:0000256" key="4">
    <source>
        <dbReference type="ARBA" id="ARBA00023157"/>
    </source>
</evidence>
<feature type="chain" id="PRO_5003156437" description="Chitin-binding type-2 domain-containing protein" evidence="6">
    <location>
        <begin position="19"/>
        <end position="231"/>
    </location>
</feature>
<dbReference type="AlphaFoldDB" id="E2A5C4"/>
<dbReference type="Pfam" id="PF01607">
    <property type="entry name" value="CBM_14"/>
    <property type="match status" value="1"/>
</dbReference>
<evidence type="ECO:0000256" key="1">
    <source>
        <dbReference type="ARBA" id="ARBA00022669"/>
    </source>
</evidence>
<dbReference type="InterPro" id="IPR002557">
    <property type="entry name" value="Chitin-bd_dom"/>
</dbReference>
<reference evidence="8 9" key="1">
    <citation type="journal article" date="2010" name="Science">
        <title>Genomic comparison of the ants Camponotus floridanus and Harpegnathos saltator.</title>
        <authorList>
            <person name="Bonasio R."/>
            <person name="Zhang G."/>
            <person name="Ye C."/>
            <person name="Mutti N.S."/>
            <person name="Fang X."/>
            <person name="Qin N."/>
            <person name="Donahue G."/>
            <person name="Yang P."/>
            <person name="Li Q."/>
            <person name="Li C."/>
            <person name="Zhang P."/>
            <person name="Huang Z."/>
            <person name="Berger S.L."/>
            <person name="Reinberg D."/>
            <person name="Wang J."/>
            <person name="Liebig J."/>
        </authorList>
    </citation>
    <scope>NUCLEOTIDE SEQUENCE [LARGE SCALE GENOMIC DNA]</scope>
    <source>
        <strain evidence="9">C129</strain>
    </source>
</reference>
<dbReference type="Proteomes" id="UP000000311">
    <property type="component" value="Unassembled WGS sequence"/>
</dbReference>
<keyword evidence="1" id="KW-0147">Chitin-binding</keyword>
<accession>E2A5C4</accession>
<keyword evidence="3" id="KW-0677">Repeat</keyword>
<evidence type="ECO:0000259" key="7">
    <source>
        <dbReference type="PROSITE" id="PS50940"/>
    </source>
</evidence>
<evidence type="ECO:0000256" key="3">
    <source>
        <dbReference type="ARBA" id="ARBA00022737"/>
    </source>
</evidence>
<keyword evidence="4" id="KW-1015">Disulfide bond</keyword>
<evidence type="ECO:0000256" key="2">
    <source>
        <dbReference type="ARBA" id="ARBA00022729"/>
    </source>
</evidence>
<evidence type="ECO:0000313" key="9">
    <source>
        <dbReference type="Proteomes" id="UP000000311"/>
    </source>
</evidence>
<feature type="domain" description="Chitin-binding type-2" evidence="7">
    <location>
        <begin position="176"/>
        <end position="223"/>
    </location>
</feature>
<gene>
    <name evidence="8" type="ORF">EAG_06072</name>
</gene>
<feature type="domain" description="Chitin-binding type-2" evidence="7">
    <location>
        <begin position="99"/>
        <end position="156"/>
    </location>
</feature>
<dbReference type="PANTHER" id="PTHR23301:SF0">
    <property type="entry name" value="CHITIN-BINDING TYPE-2 DOMAIN-CONTAINING PROTEIN-RELATED"/>
    <property type="match status" value="1"/>
</dbReference>
<evidence type="ECO:0000256" key="5">
    <source>
        <dbReference type="ARBA" id="ARBA00023180"/>
    </source>
</evidence>
<dbReference type="InterPro" id="IPR051940">
    <property type="entry name" value="Chitin_bind-dev_reg"/>
</dbReference>
<dbReference type="GO" id="GO:0005576">
    <property type="term" value="C:extracellular region"/>
    <property type="evidence" value="ECO:0007669"/>
    <property type="project" value="InterPro"/>
</dbReference>
<dbReference type="Gene3D" id="2.170.140.10">
    <property type="entry name" value="Chitin binding domain"/>
    <property type="match status" value="2"/>
</dbReference>
<dbReference type="OrthoDB" id="6020543at2759"/>
<protein>
    <recommendedName>
        <fullName evidence="7">Chitin-binding type-2 domain-containing protein</fullName>
    </recommendedName>
</protein>
<dbReference type="SMART" id="SM00494">
    <property type="entry name" value="ChtBD2"/>
    <property type="match status" value="3"/>
</dbReference>
<dbReference type="PANTHER" id="PTHR23301">
    <property type="entry name" value="CHITIN BINDING PERITROPHIN-A"/>
    <property type="match status" value="1"/>
</dbReference>
<feature type="signal peptide" evidence="6">
    <location>
        <begin position="1"/>
        <end position="18"/>
    </location>
</feature>
<organism evidence="9">
    <name type="scientific">Camponotus floridanus</name>
    <name type="common">Florida carpenter ant</name>
    <dbReference type="NCBI Taxonomy" id="104421"/>
    <lineage>
        <taxon>Eukaryota</taxon>
        <taxon>Metazoa</taxon>
        <taxon>Ecdysozoa</taxon>
        <taxon>Arthropoda</taxon>
        <taxon>Hexapoda</taxon>
        <taxon>Insecta</taxon>
        <taxon>Pterygota</taxon>
        <taxon>Neoptera</taxon>
        <taxon>Endopterygota</taxon>
        <taxon>Hymenoptera</taxon>
        <taxon>Apocrita</taxon>
        <taxon>Aculeata</taxon>
        <taxon>Formicoidea</taxon>
        <taxon>Formicidae</taxon>
        <taxon>Formicinae</taxon>
        <taxon>Camponotus</taxon>
    </lineage>
</organism>
<evidence type="ECO:0000256" key="6">
    <source>
        <dbReference type="SAM" id="SignalP"/>
    </source>
</evidence>
<proteinExistence type="predicted"/>
<dbReference type="OMA" id="EYYARIC"/>
<dbReference type="InParanoid" id="E2A5C4"/>
<dbReference type="GO" id="GO:0008061">
    <property type="term" value="F:chitin binding"/>
    <property type="evidence" value="ECO:0007669"/>
    <property type="project" value="UniProtKB-KW"/>
</dbReference>
<dbReference type="InterPro" id="IPR036508">
    <property type="entry name" value="Chitin-bd_dom_sf"/>
</dbReference>
<dbReference type="STRING" id="104421.E2A5C4"/>
<dbReference type="SUPFAM" id="SSF57625">
    <property type="entry name" value="Invertebrate chitin-binding proteins"/>
    <property type="match status" value="3"/>
</dbReference>
<keyword evidence="9" id="KW-1185">Reference proteome</keyword>
<name>E2A5C4_CAMFO</name>
<sequence>MKRVYVIASLALWTVVNANYEWHLKCPVTQCKCPEKYATNLPHETDCTKFYKCDWCRPVLQNCSLSGIPGYERLHYNRRLQVCDWPWQAGCESCTKPEVDKCSYENEKISNPKDDCNTYFECKNGKPRLCRCDPGTCFSRTCQACVEDRAGGNCGPPTTPGPWPCKKGERKCHDCNCRSYYECKQIEGDATGWFLQYCEGGLYYNPDIQECDDANNARPICEAKCLHKDDS</sequence>
<dbReference type="KEGG" id="cfo:105248649"/>
<dbReference type="PROSITE" id="PS50940">
    <property type="entry name" value="CHIT_BIND_II"/>
    <property type="match status" value="2"/>
</dbReference>